<dbReference type="EMBL" id="FZOL01000004">
    <property type="protein sequence ID" value="SNS15725.1"/>
    <property type="molecule type" value="Genomic_DNA"/>
</dbReference>
<evidence type="ECO:0000313" key="2">
    <source>
        <dbReference type="Proteomes" id="UP000198407"/>
    </source>
</evidence>
<keyword evidence="2" id="KW-1185">Reference proteome</keyword>
<protein>
    <submittedName>
        <fullName evidence="1">Uncharacterized protein</fullName>
    </submittedName>
</protein>
<evidence type="ECO:0000313" key="1">
    <source>
        <dbReference type="EMBL" id="SNS15725.1"/>
    </source>
</evidence>
<dbReference type="Proteomes" id="UP000198407">
    <property type="component" value="Unassembled WGS sequence"/>
</dbReference>
<dbReference type="AlphaFoldDB" id="A0A239C623"/>
<organism evidence="1 2">
    <name type="scientific">Pseudomonas japonica</name>
    <dbReference type="NCBI Taxonomy" id="256466"/>
    <lineage>
        <taxon>Bacteria</taxon>
        <taxon>Pseudomonadati</taxon>
        <taxon>Pseudomonadota</taxon>
        <taxon>Gammaproteobacteria</taxon>
        <taxon>Pseudomonadales</taxon>
        <taxon>Pseudomonadaceae</taxon>
        <taxon>Pseudomonas</taxon>
    </lineage>
</organism>
<reference evidence="2" key="1">
    <citation type="submission" date="2017-06" db="EMBL/GenBank/DDBJ databases">
        <authorList>
            <person name="Varghese N."/>
            <person name="Submissions S."/>
        </authorList>
    </citation>
    <scope>NUCLEOTIDE SEQUENCE [LARGE SCALE GENOMIC DNA]</scope>
    <source>
        <strain evidence="2">DSM 22348</strain>
    </source>
</reference>
<dbReference type="OrthoDB" id="6939736at2"/>
<dbReference type="RefSeq" id="WP_042121015.1">
    <property type="nucleotide sequence ID" value="NZ_FZOL01000004.1"/>
</dbReference>
<dbReference type="InterPro" id="IPR045662">
    <property type="entry name" value="DUF6388"/>
</dbReference>
<proteinExistence type="predicted"/>
<name>A0A239C623_9PSED</name>
<accession>A0A239C623</accession>
<sequence length="109" mass="12924">MPSYEDRYAAAHEKFFAEHPEAQAEVESADVREIEAIGLSIEDYRQQKRYEVFSKAAKTRGLDLDEFVIRLVADSPQQAQEWRLRTHRRMADALGIEWDEYKEMNRIFE</sequence>
<dbReference type="Pfam" id="PF19925">
    <property type="entry name" value="DUF6388"/>
    <property type="match status" value="1"/>
</dbReference>
<gene>
    <name evidence="1" type="ORF">SAMN05444352_10426</name>
</gene>